<keyword evidence="9" id="KW-0239">DNA-directed DNA polymerase</keyword>
<keyword evidence="10" id="KW-1185">Reference proteome</keyword>
<dbReference type="GO" id="GO:0006270">
    <property type="term" value="P:DNA replication initiation"/>
    <property type="evidence" value="ECO:0007669"/>
    <property type="project" value="TreeGrafter"/>
</dbReference>
<keyword evidence="5" id="KW-0539">Nucleus</keyword>
<dbReference type="InterPro" id="IPR054300">
    <property type="entry name" value="OB_DPOA2"/>
</dbReference>
<feature type="region of interest" description="Disordered" evidence="6">
    <location>
        <begin position="120"/>
        <end position="188"/>
    </location>
</feature>
<evidence type="ECO:0000313" key="10">
    <source>
        <dbReference type="Proteomes" id="UP001176521"/>
    </source>
</evidence>
<dbReference type="PIRSF" id="PIRSF018300">
    <property type="entry name" value="DNA_pol_alph_2"/>
    <property type="match status" value="1"/>
</dbReference>
<organism evidence="9 10">
    <name type="scientific">Tilletia horrida</name>
    <dbReference type="NCBI Taxonomy" id="155126"/>
    <lineage>
        <taxon>Eukaryota</taxon>
        <taxon>Fungi</taxon>
        <taxon>Dikarya</taxon>
        <taxon>Basidiomycota</taxon>
        <taxon>Ustilaginomycotina</taxon>
        <taxon>Exobasidiomycetes</taxon>
        <taxon>Tilletiales</taxon>
        <taxon>Tilletiaceae</taxon>
        <taxon>Tilletia</taxon>
    </lineage>
</organism>
<evidence type="ECO:0000256" key="3">
    <source>
        <dbReference type="ARBA" id="ARBA00018596"/>
    </source>
</evidence>
<dbReference type="AlphaFoldDB" id="A0AAN6GBQ1"/>
<comment type="subcellular location">
    <subcellularLocation>
        <location evidence="1">Nucleus</location>
    </subcellularLocation>
</comment>
<feature type="region of interest" description="Disordered" evidence="6">
    <location>
        <begin position="340"/>
        <end position="363"/>
    </location>
</feature>
<evidence type="ECO:0000313" key="9">
    <source>
        <dbReference type="EMBL" id="KAK0532740.1"/>
    </source>
</evidence>
<dbReference type="GO" id="GO:0005658">
    <property type="term" value="C:alpha DNA polymerase:primase complex"/>
    <property type="evidence" value="ECO:0007669"/>
    <property type="project" value="TreeGrafter"/>
</dbReference>
<dbReference type="PANTHER" id="PTHR23061:SF12">
    <property type="entry name" value="DNA POLYMERASE ALPHA SUBUNIT B"/>
    <property type="match status" value="1"/>
</dbReference>
<dbReference type="GO" id="GO:0003887">
    <property type="term" value="F:DNA-directed DNA polymerase activity"/>
    <property type="evidence" value="ECO:0007669"/>
    <property type="project" value="UniProtKB-KW"/>
</dbReference>
<accession>A0AAN6GBQ1</accession>
<dbReference type="Proteomes" id="UP001176521">
    <property type="component" value="Unassembled WGS sequence"/>
</dbReference>
<evidence type="ECO:0000256" key="6">
    <source>
        <dbReference type="SAM" id="MobiDB-lite"/>
    </source>
</evidence>
<comment type="similarity">
    <text evidence="2">Belongs to the DNA polymerase alpha subunit B family.</text>
</comment>
<protein>
    <recommendedName>
        <fullName evidence="3">DNA polymerase alpha subunit B</fullName>
    </recommendedName>
</protein>
<evidence type="ECO:0000256" key="1">
    <source>
        <dbReference type="ARBA" id="ARBA00004123"/>
    </source>
</evidence>
<comment type="caution">
    <text evidence="9">The sequence shown here is derived from an EMBL/GenBank/DDBJ whole genome shotgun (WGS) entry which is preliminary data.</text>
</comment>
<keyword evidence="9" id="KW-0808">Transferase</keyword>
<dbReference type="Pfam" id="PF22062">
    <property type="entry name" value="OB_DPOA2"/>
    <property type="match status" value="1"/>
</dbReference>
<evidence type="ECO:0000259" key="8">
    <source>
        <dbReference type="Pfam" id="PF22062"/>
    </source>
</evidence>
<dbReference type="InterPro" id="IPR016722">
    <property type="entry name" value="DNA_pol_alpha_bsu"/>
</dbReference>
<keyword evidence="9" id="KW-0548">Nucleotidyltransferase</keyword>
<dbReference type="Pfam" id="PF04042">
    <property type="entry name" value="DNA_pol_E_B"/>
    <property type="match status" value="1"/>
</dbReference>
<feature type="compositionally biased region" description="Low complexity" evidence="6">
    <location>
        <begin position="341"/>
        <end position="356"/>
    </location>
</feature>
<reference evidence="9" key="1">
    <citation type="journal article" date="2023" name="PhytoFront">
        <title>Draft Genome Resources of Seven Strains of Tilletia horrida, Causal Agent of Kernel Smut of Rice.</title>
        <authorList>
            <person name="Khanal S."/>
            <person name="Antony Babu S."/>
            <person name="Zhou X.G."/>
        </authorList>
    </citation>
    <scope>NUCLEOTIDE SEQUENCE</scope>
    <source>
        <strain evidence="9">TX3</strain>
    </source>
</reference>
<gene>
    <name evidence="9" type="primary">POL12</name>
    <name evidence="9" type="ORF">OC842_003200</name>
</gene>
<evidence type="ECO:0000256" key="2">
    <source>
        <dbReference type="ARBA" id="ARBA00007299"/>
    </source>
</evidence>
<name>A0AAN6GBQ1_9BASI</name>
<dbReference type="InterPro" id="IPR007185">
    <property type="entry name" value="DNA_pol_a/d/e_bsu"/>
</dbReference>
<sequence length="804" mass="84901">MPTATAVMNAETRSSLASHFGKRILADEDLLVELASTLRLYSLSAKTLFFKYEAYAIDNDIPPGTPLTLEVLRELKNTIQKERGGSGAGGAAASAAAFATPARPGLSALGGGSAMRSAMKPSLGSMLGSGGPSATPRAGMPPNTPFTKGSAQRTAAGGAAHQQNGPMSSASKYTAFQTPSRPGQSAAAGMEGIEFDSPAPQPGKGQLLETLNPQIALQKSRLGQSTRVKLAVSVDPKLWDYRYMFEKPADKGEALDDRIDELAQLLIDHYALEDDLGDPAQQTQEDVYVVGRICPDAPANPSTSAVQATKLGDHADDVDMLTGDAESRKTKGPLNLTGAISVDASAPSNSSSASKSKQGGGAYPLLPRLTPQGIYLETSRVLGSGSRTRLVFSPTCTVKGAPPGAANPIGLFPGMIVGCKGRNVGGDSFRVEEILLVPSLPHSISNIRNMLTLQHEDPKFLQGEAAQIMIASGPYVDLNNSNDLDFAPWHKMCDWIESGTHSDDLNAEAPSRSDVLLLLGPFVPANHPALLSPTLSGLPSELFSKHIAGRLTRLGQTNPGTTVILVPSTNDICNRHTAWPQPAFEKSDEELGLPKRVKRLPNPALFTINEVTIAVSTADVLRDLKAEELVQRVSDPAGGNKVDGAVAAPKDQVARLIRHVLGQRSFYPLYPSSPASALTLDVTHSNLAIFPSVTPDVLILPSTLKSFARIIDSTVVLNPGVITAAASLASAASVAGPTAAKTEDQPVASEAQQQPVTLARMVIVPLPRDELERLESSKAVNEETGQDGEAHRVYERARVDLIQI</sequence>
<proteinExistence type="inferred from homology"/>
<feature type="domain" description="DNA polymerase alpha subunit B OB" evidence="8">
    <location>
        <begin position="253"/>
        <end position="299"/>
    </location>
</feature>
<dbReference type="Gene3D" id="3.60.21.60">
    <property type="match status" value="2"/>
</dbReference>
<evidence type="ECO:0000256" key="4">
    <source>
        <dbReference type="ARBA" id="ARBA00022705"/>
    </source>
</evidence>
<evidence type="ECO:0000256" key="5">
    <source>
        <dbReference type="ARBA" id="ARBA00023242"/>
    </source>
</evidence>
<feature type="compositionally biased region" description="Polar residues" evidence="6">
    <location>
        <begin position="161"/>
        <end position="183"/>
    </location>
</feature>
<evidence type="ECO:0000259" key="7">
    <source>
        <dbReference type="Pfam" id="PF04042"/>
    </source>
</evidence>
<feature type="domain" description="DNA polymerase alpha/delta/epsilon subunit B" evidence="7">
    <location>
        <begin position="468"/>
        <end position="708"/>
    </location>
</feature>
<dbReference type="PANTHER" id="PTHR23061">
    <property type="entry name" value="DNA POLYMERASE 2 ALPHA 70 KDA SUBUNIT"/>
    <property type="match status" value="1"/>
</dbReference>
<dbReference type="EMBL" id="JAPDMQ010000153">
    <property type="protein sequence ID" value="KAK0532740.1"/>
    <property type="molecule type" value="Genomic_DNA"/>
</dbReference>
<dbReference type="GO" id="GO:0003677">
    <property type="term" value="F:DNA binding"/>
    <property type="evidence" value="ECO:0007669"/>
    <property type="project" value="InterPro"/>
</dbReference>
<keyword evidence="4" id="KW-0235">DNA replication</keyword>